<dbReference type="Pfam" id="PF05015">
    <property type="entry name" value="HigB-like_toxin"/>
    <property type="match status" value="1"/>
</dbReference>
<dbReference type="EMBL" id="CP025704">
    <property type="protein sequence ID" value="AUN97313.1"/>
    <property type="molecule type" value="Genomic_DNA"/>
</dbReference>
<name>A0A2K9NP83_BACTC</name>
<accession>A0A2K9NP83</accession>
<keyword evidence="2" id="KW-1185">Reference proteome</keyword>
<dbReference type="KEGG" id="bsto:C0V70_04135"/>
<organism evidence="1 2">
    <name type="scientific">Bacteriovorax stolpii</name>
    <name type="common">Bdellovibrio stolpii</name>
    <dbReference type="NCBI Taxonomy" id="960"/>
    <lineage>
        <taxon>Bacteria</taxon>
        <taxon>Pseudomonadati</taxon>
        <taxon>Bdellovibrionota</taxon>
        <taxon>Bacteriovoracia</taxon>
        <taxon>Bacteriovoracales</taxon>
        <taxon>Bacteriovoracaceae</taxon>
        <taxon>Bacteriovorax</taxon>
    </lineage>
</organism>
<dbReference type="Proteomes" id="UP000235584">
    <property type="component" value="Chromosome"/>
</dbReference>
<dbReference type="InterPro" id="IPR035093">
    <property type="entry name" value="RelE/ParE_toxin_dom_sf"/>
</dbReference>
<protein>
    <submittedName>
        <fullName evidence="1">Plasmid maintenance system killer protein</fullName>
    </submittedName>
</protein>
<dbReference type="OrthoDB" id="9801102at2"/>
<dbReference type="RefSeq" id="WP_102242608.1">
    <property type="nucleotide sequence ID" value="NZ_CP025704.1"/>
</dbReference>
<dbReference type="AlphaFoldDB" id="A0A2K9NP83"/>
<dbReference type="Gene3D" id="3.30.2310.20">
    <property type="entry name" value="RelE-like"/>
    <property type="match status" value="1"/>
</dbReference>
<gene>
    <name evidence="1" type="ORF">C0V70_04135</name>
</gene>
<evidence type="ECO:0000313" key="1">
    <source>
        <dbReference type="EMBL" id="AUN97313.1"/>
    </source>
</evidence>
<evidence type="ECO:0000313" key="2">
    <source>
        <dbReference type="Proteomes" id="UP000235584"/>
    </source>
</evidence>
<dbReference type="SUPFAM" id="SSF143011">
    <property type="entry name" value="RelE-like"/>
    <property type="match status" value="1"/>
</dbReference>
<dbReference type="InterPro" id="IPR007711">
    <property type="entry name" value="HigB-1"/>
</dbReference>
<sequence>MVIVSFREIQLQDFIETGIPPKNCQWKFLSKVVLRKLDMLNYAKRLDDLKAPPGNRLKALKGDLIGHYSIRINDQWRIIFIWSEDGPANVEIVDYHF</sequence>
<dbReference type="PANTHER" id="PTHR40266">
    <property type="entry name" value="TOXIN HIGB-1"/>
    <property type="match status" value="1"/>
</dbReference>
<dbReference type="PANTHER" id="PTHR40266:SF2">
    <property type="entry name" value="TOXIN HIGB-1"/>
    <property type="match status" value="1"/>
</dbReference>
<reference evidence="1 2" key="1">
    <citation type="submission" date="2018-01" db="EMBL/GenBank/DDBJ databases">
        <title>Complete genome sequence of Bacteriovorax stolpii DSM12778.</title>
        <authorList>
            <person name="Tang B."/>
            <person name="Chang J."/>
        </authorList>
    </citation>
    <scope>NUCLEOTIDE SEQUENCE [LARGE SCALE GENOMIC DNA]</scope>
    <source>
        <strain evidence="1 2">DSM 12778</strain>
    </source>
</reference>
<proteinExistence type="predicted"/>